<gene>
    <name evidence="1" type="ORF">C3K47_03620</name>
</gene>
<name>A0A2S5A7G6_9SPHI</name>
<reference evidence="1 2" key="1">
    <citation type="submission" date="2018-01" db="EMBL/GenBank/DDBJ databases">
        <authorList>
            <person name="Gaut B.S."/>
            <person name="Morton B.R."/>
            <person name="Clegg M.T."/>
            <person name="Duvall M.R."/>
        </authorList>
    </citation>
    <scope>NUCLEOTIDE SEQUENCE [LARGE SCALE GENOMIC DNA]</scope>
    <source>
        <strain evidence="1 2">HR-AV</strain>
    </source>
</reference>
<evidence type="ECO:0000313" key="1">
    <source>
        <dbReference type="EMBL" id="POY38495.1"/>
    </source>
</evidence>
<organism evidence="1 2">
    <name type="scientific">Solitalea longa</name>
    <dbReference type="NCBI Taxonomy" id="2079460"/>
    <lineage>
        <taxon>Bacteria</taxon>
        <taxon>Pseudomonadati</taxon>
        <taxon>Bacteroidota</taxon>
        <taxon>Sphingobacteriia</taxon>
        <taxon>Sphingobacteriales</taxon>
        <taxon>Sphingobacteriaceae</taxon>
        <taxon>Solitalea</taxon>
    </lineage>
</organism>
<sequence>MSFNSSAKSFHDLADTSKKRVISIDSIWRKSYIDSLTKRFLTRNRRPESDLQLQSIKEYVKYEGKVIKSIELVQTNIFNFSPPVHPDERPSLKQRLSEVHTQTKQSVIHRSLFFKENERISSYTLADNARYLRSLPFLHDARIFISPCGTNSDSVEVTVLTQDVFAPGIAIYPISGLSGVKTNLYHTNINGQGQAIDAAIEANSDRSPVVGTALAYTKYNLMGTFTDASVGYSQLNTQGTIDTGVYESSFFIKLNRPLYSSSSRVAAGMAFKYNKSLNVYSQPDSVFRNYQYRLFDTWLAYAFNFKRFNKRGEYNRSRRAISFRYYNQEFLERPTQIQFNDDPNYNNGQFSLGQFIAFQQEIYNTRYLFGFGRTEDISTGYYATLAIGSDHRLNKNRIYTGAEYERQKALGKGFSLAYIGLGGFIDHGIEDIVLNVRGSFYSRLMIYKKMRFRHLIELGYINCFNPVLYKPVNINDGFGLTAFENNTLNGYQRFNLKSELALYSLFEILGFRFNSFTSIELSQLGDTDDFIFGKHLYAGVGAGFRIRNESLVFNTLKLGGYYYPWAPATSQKFAFQIKTVIDLRFNVSPIKAPSFVTYR</sequence>
<evidence type="ECO:0000313" key="2">
    <source>
        <dbReference type="Proteomes" id="UP000236893"/>
    </source>
</evidence>
<accession>A0A2S5A7G6</accession>
<dbReference type="AlphaFoldDB" id="A0A2S5A7G6"/>
<dbReference type="Proteomes" id="UP000236893">
    <property type="component" value="Unassembled WGS sequence"/>
</dbReference>
<comment type="caution">
    <text evidence="1">The sequence shown here is derived from an EMBL/GenBank/DDBJ whole genome shotgun (WGS) entry which is preliminary data.</text>
</comment>
<dbReference type="EMBL" id="PQVF01000002">
    <property type="protein sequence ID" value="POY38495.1"/>
    <property type="molecule type" value="Genomic_DNA"/>
</dbReference>
<proteinExistence type="predicted"/>
<evidence type="ECO:0008006" key="3">
    <source>
        <dbReference type="Google" id="ProtNLM"/>
    </source>
</evidence>
<keyword evidence="2" id="KW-1185">Reference proteome</keyword>
<protein>
    <recommendedName>
        <fullName evidence="3">Haemolysin activator HlyB C-terminal domain-containing protein</fullName>
    </recommendedName>
</protein>